<keyword evidence="2" id="KW-0238">DNA-binding</keyword>
<dbReference type="SUPFAM" id="SSF46689">
    <property type="entry name" value="Homeodomain-like"/>
    <property type="match status" value="1"/>
</dbReference>
<dbReference type="PROSITE" id="PS01124">
    <property type="entry name" value="HTH_ARAC_FAMILY_2"/>
    <property type="match status" value="1"/>
</dbReference>
<dbReference type="KEGG" id="kfl:Kfla_2914"/>
<dbReference type="Gene3D" id="1.10.10.60">
    <property type="entry name" value="Homeodomain-like"/>
    <property type="match status" value="1"/>
</dbReference>
<dbReference type="InterPro" id="IPR018060">
    <property type="entry name" value="HTH_AraC"/>
</dbReference>
<dbReference type="GO" id="GO:0003700">
    <property type="term" value="F:DNA-binding transcription factor activity"/>
    <property type="evidence" value="ECO:0007669"/>
    <property type="project" value="InterPro"/>
</dbReference>
<evidence type="ECO:0000313" key="5">
    <source>
        <dbReference type="EMBL" id="ADB31979.1"/>
    </source>
</evidence>
<keyword evidence="3" id="KW-0804">Transcription</keyword>
<dbReference type="GO" id="GO:0043565">
    <property type="term" value="F:sequence-specific DNA binding"/>
    <property type="evidence" value="ECO:0007669"/>
    <property type="project" value="InterPro"/>
</dbReference>
<dbReference type="Proteomes" id="UP000007967">
    <property type="component" value="Chromosome"/>
</dbReference>
<dbReference type="EMBL" id="CP001736">
    <property type="protein sequence ID" value="ADB31979.1"/>
    <property type="molecule type" value="Genomic_DNA"/>
</dbReference>
<evidence type="ECO:0000256" key="1">
    <source>
        <dbReference type="ARBA" id="ARBA00023015"/>
    </source>
</evidence>
<evidence type="ECO:0000259" key="4">
    <source>
        <dbReference type="PROSITE" id="PS01124"/>
    </source>
</evidence>
<dbReference type="PANTHER" id="PTHR46796">
    <property type="entry name" value="HTH-TYPE TRANSCRIPTIONAL ACTIVATOR RHAS-RELATED"/>
    <property type="match status" value="1"/>
</dbReference>
<evidence type="ECO:0000256" key="2">
    <source>
        <dbReference type="ARBA" id="ARBA00023125"/>
    </source>
</evidence>
<name>D2Q0I7_KRIFD</name>
<sequence>MAAGTPGSAARASILSERAPSLGTMAEQQLRFDYHSRAAHPALRPFVAGLMGYAYRGDPPELHRGLPSPFLTVVISLDEPLGLAWPGAPVEKFHTLASGLHPAAVRIGDSPNRSGIQLALTPSGSRALLGLPSSELTSTAVPLDAVLGRPAGELAERLREVPGWEERFTLVERLLLKAWRDEPAAGPGAELGWAWRRLEQTAGGIGVQELAAEVGWSRRHLTERFRREYGLAPKVAARVFRFEQAVRRLKQQPRTKLADLAAGLGYADQAHLTREWNALAGCSPRQWMAEELPSVQDRTGDQGAQSRV</sequence>
<reference evidence="5 6" key="2">
    <citation type="journal article" date="2010" name="Stand. Genomic Sci.">
        <title>Complete genome sequence of Kribbella flavida type strain (IFO 14399).</title>
        <authorList>
            <person name="Pukall R."/>
            <person name="Lapidus A."/>
            <person name="Glavina Del Rio T."/>
            <person name="Copeland A."/>
            <person name="Tice H."/>
            <person name="Cheng J.-F."/>
            <person name="Lucas S."/>
            <person name="Chen F."/>
            <person name="Nolan M."/>
            <person name="LaButti K."/>
            <person name="Pati A."/>
            <person name="Ivanova N."/>
            <person name="Mavrommatis K."/>
            <person name="Mikhailova N."/>
            <person name="Pitluck S."/>
            <person name="Bruce D."/>
            <person name="Goodwin L."/>
            <person name="Land M."/>
            <person name="Hauser L."/>
            <person name="Chang Y.-J."/>
            <person name="Jeffries C.D."/>
            <person name="Chen A."/>
            <person name="Palaniappan K."/>
            <person name="Chain P."/>
            <person name="Rohde M."/>
            <person name="Goeker M."/>
            <person name="Bristow J."/>
            <person name="Eisen J.A."/>
            <person name="Markowitz V."/>
            <person name="Hugenholtz P."/>
            <person name="Kyrpides N.C."/>
            <person name="Klenk H.-P."/>
            <person name="Brettin T."/>
        </authorList>
    </citation>
    <scope>NUCLEOTIDE SEQUENCE [LARGE SCALE GENOMIC DNA]</scope>
    <source>
        <strain evidence="6">DSM 17836 / JCM 10339 / NBRC 14399</strain>
    </source>
</reference>
<dbReference type="InterPro" id="IPR050204">
    <property type="entry name" value="AraC_XylS_family_regulators"/>
</dbReference>
<dbReference type="STRING" id="479435.Kfla_2914"/>
<gene>
    <name evidence="5" type="ordered locus">Kfla_2914</name>
</gene>
<protein>
    <submittedName>
        <fullName evidence="5">Transcriptional regulator, AraC family</fullName>
    </submittedName>
</protein>
<evidence type="ECO:0000313" key="6">
    <source>
        <dbReference type="Proteomes" id="UP000007967"/>
    </source>
</evidence>
<reference evidence="6" key="1">
    <citation type="submission" date="2009-09" db="EMBL/GenBank/DDBJ databases">
        <title>The complete genome of Kribbella flavida DSM 17836.</title>
        <authorList>
            <consortium name="US DOE Joint Genome Institute (JGI-PGF)"/>
            <person name="Lucas S."/>
            <person name="Copeland A."/>
            <person name="Lapidus A."/>
            <person name="Glavina del Rio T."/>
            <person name="Dalin E."/>
            <person name="Tice H."/>
            <person name="Bruce D."/>
            <person name="Goodwin L."/>
            <person name="Pitluck S."/>
            <person name="Kyrpides N."/>
            <person name="Mavromatis K."/>
            <person name="Ivanova N."/>
            <person name="Saunders E."/>
            <person name="Brettin T."/>
            <person name="Detter J.C."/>
            <person name="Han C."/>
            <person name="Larimer F."/>
            <person name="Land M."/>
            <person name="Hauser L."/>
            <person name="Markowitz V."/>
            <person name="Cheng J.-F."/>
            <person name="Hugenholtz P."/>
            <person name="Woyke T."/>
            <person name="Wu D."/>
            <person name="Pukall R."/>
            <person name="Klenk H.-P."/>
            <person name="Eisen J.A."/>
        </authorList>
    </citation>
    <scope>NUCLEOTIDE SEQUENCE [LARGE SCALE GENOMIC DNA]</scope>
    <source>
        <strain evidence="6">DSM 17836 / JCM 10339 / NBRC 14399</strain>
    </source>
</reference>
<dbReference type="AlphaFoldDB" id="D2Q0I7"/>
<dbReference type="eggNOG" id="COG2207">
    <property type="taxonomic scope" value="Bacteria"/>
</dbReference>
<keyword evidence="1" id="KW-0805">Transcription regulation</keyword>
<proteinExistence type="predicted"/>
<evidence type="ECO:0000256" key="3">
    <source>
        <dbReference type="ARBA" id="ARBA00023163"/>
    </source>
</evidence>
<dbReference type="Pfam" id="PF12833">
    <property type="entry name" value="HTH_18"/>
    <property type="match status" value="1"/>
</dbReference>
<feature type="domain" description="HTH araC/xylS-type" evidence="4">
    <location>
        <begin position="188"/>
        <end position="290"/>
    </location>
</feature>
<organism evidence="5 6">
    <name type="scientific">Kribbella flavida (strain DSM 17836 / JCM 10339 / NBRC 14399)</name>
    <dbReference type="NCBI Taxonomy" id="479435"/>
    <lineage>
        <taxon>Bacteria</taxon>
        <taxon>Bacillati</taxon>
        <taxon>Actinomycetota</taxon>
        <taxon>Actinomycetes</taxon>
        <taxon>Propionibacteriales</taxon>
        <taxon>Kribbellaceae</taxon>
        <taxon>Kribbella</taxon>
    </lineage>
</organism>
<accession>D2Q0I7</accession>
<dbReference type="SMART" id="SM00342">
    <property type="entry name" value="HTH_ARAC"/>
    <property type="match status" value="1"/>
</dbReference>
<dbReference type="InterPro" id="IPR009057">
    <property type="entry name" value="Homeodomain-like_sf"/>
</dbReference>
<dbReference type="HOGENOM" id="CLU_066193_0_0_11"/>
<dbReference type="PANTHER" id="PTHR46796:SF15">
    <property type="entry name" value="BLL1074 PROTEIN"/>
    <property type="match status" value="1"/>
</dbReference>
<keyword evidence="6" id="KW-1185">Reference proteome</keyword>